<gene>
    <name evidence="1" type="ORF">S03H2_54509</name>
</gene>
<proteinExistence type="predicted"/>
<feature type="non-terminal residue" evidence="1">
    <location>
        <position position="1"/>
    </location>
</feature>
<organism evidence="1">
    <name type="scientific">marine sediment metagenome</name>
    <dbReference type="NCBI Taxonomy" id="412755"/>
    <lineage>
        <taxon>unclassified sequences</taxon>
        <taxon>metagenomes</taxon>
        <taxon>ecological metagenomes</taxon>
    </lineage>
</organism>
<protein>
    <recommendedName>
        <fullName evidence="2">Peptidoglycan binding-like domain-containing protein</fullName>
    </recommendedName>
</protein>
<dbReference type="EMBL" id="BARU01034758">
    <property type="protein sequence ID" value="GAH67278.1"/>
    <property type="molecule type" value="Genomic_DNA"/>
</dbReference>
<name>X1JBX3_9ZZZZ</name>
<sequence length="76" mass="8333">GSIKIGDKGKDIADLQLNISKLTGQPIVGDDPGVYDKRTGKAVKQFFEGTRALRDPESGRLDKSFLNDFNIAINRL</sequence>
<comment type="caution">
    <text evidence="1">The sequence shown here is derived from an EMBL/GenBank/DDBJ whole genome shotgun (WGS) entry which is preliminary data.</text>
</comment>
<dbReference type="AlphaFoldDB" id="X1JBX3"/>
<evidence type="ECO:0008006" key="2">
    <source>
        <dbReference type="Google" id="ProtNLM"/>
    </source>
</evidence>
<accession>X1JBX3</accession>
<reference evidence="1" key="1">
    <citation type="journal article" date="2014" name="Front. Microbiol.">
        <title>High frequency of phylogenetically diverse reductive dehalogenase-homologous genes in deep subseafloor sedimentary metagenomes.</title>
        <authorList>
            <person name="Kawai M."/>
            <person name="Futagami T."/>
            <person name="Toyoda A."/>
            <person name="Takaki Y."/>
            <person name="Nishi S."/>
            <person name="Hori S."/>
            <person name="Arai W."/>
            <person name="Tsubouchi T."/>
            <person name="Morono Y."/>
            <person name="Uchiyama I."/>
            <person name="Ito T."/>
            <person name="Fujiyama A."/>
            <person name="Inagaki F."/>
            <person name="Takami H."/>
        </authorList>
    </citation>
    <scope>NUCLEOTIDE SEQUENCE</scope>
    <source>
        <strain evidence="1">Expedition CK06-06</strain>
    </source>
</reference>
<evidence type="ECO:0000313" key="1">
    <source>
        <dbReference type="EMBL" id="GAH67278.1"/>
    </source>
</evidence>